<dbReference type="AlphaFoldDB" id="A0A4R7J8P7"/>
<evidence type="ECO:0000313" key="2">
    <source>
        <dbReference type="Proteomes" id="UP000295371"/>
    </source>
</evidence>
<keyword evidence="2" id="KW-1185">Reference proteome</keyword>
<protein>
    <submittedName>
        <fullName evidence="1">Uncharacterized protein</fullName>
    </submittedName>
</protein>
<evidence type="ECO:0000313" key="1">
    <source>
        <dbReference type="EMBL" id="TDT33685.1"/>
    </source>
</evidence>
<proteinExistence type="predicted"/>
<dbReference type="RefSeq" id="WP_133754154.1">
    <property type="nucleotide sequence ID" value="NZ_CP171129.1"/>
</dbReference>
<organism evidence="1 2">
    <name type="scientific">Naumannella halotolerans</name>
    <dbReference type="NCBI Taxonomy" id="993414"/>
    <lineage>
        <taxon>Bacteria</taxon>
        <taxon>Bacillati</taxon>
        <taxon>Actinomycetota</taxon>
        <taxon>Actinomycetes</taxon>
        <taxon>Propionibacteriales</taxon>
        <taxon>Propionibacteriaceae</taxon>
        <taxon>Naumannella</taxon>
    </lineage>
</organism>
<dbReference type="NCBIfam" id="NF040618">
    <property type="entry name" value="PPA1309_fam"/>
    <property type="match status" value="1"/>
</dbReference>
<dbReference type="EMBL" id="SOAW01000001">
    <property type="protein sequence ID" value="TDT33685.1"/>
    <property type="molecule type" value="Genomic_DNA"/>
</dbReference>
<accession>A0A4R7J8P7</accession>
<name>A0A4R7J8P7_9ACTN</name>
<dbReference type="InterPro" id="IPR047681">
    <property type="entry name" value="PPA1309-like"/>
</dbReference>
<sequence>MLTPDEPTDATGEEPDLDPATSALAAALIELDRHCQAEGWDVPPRLFALVPTEEILRDSPEVAQEFGITESVPGAWTAIEQTDFVTDDVLESLQQVQWPEAVKGCALALERSFLPAAAEEDLPEDPEQAQAFVENHPDRQDLRLVVGVTRAGAAYGVGRLSSSPEDLLGGPELAPGLTSLLATTLA</sequence>
<gene>
    <name evidence="1" type="ORF">CLV29_1312</name>
</gene>
<reference evidence="1 2" key="1">
    <citation type="submission" date="2019-03" db="EMBL/GenBank/DDBJ databases">
        <title>Genomic Encyclopedia of Archaeal and Bacterial Type Strains, Phase II (KMG-II): from individual species to whole genera.</title>
        <authorList>
            <person name="Goeker M."/>
        </authorList>
    </citation>
    <scope>NUCLEOTIDE SEQUENCE [LARGE SCALE GENOMIC DNA]</scope>
    <source>
        <strain evidence="1 2">DSM 24323</strain>
    </source>
</reference>
<dbReference type="Proteomes" id="UP000295371">
    <property type="component" value="Unassembled WGS sequence"/>
</dbReference>
<comment type="caution">
    <text evidence="1">The sequence shown here is derived from an EMBL/GenBank/DDBJ whole genome shotgun (WGS) entry which is preliminary data.</text>
</comment>
<dbReference type="OrthoDB" id="3266223at2"/>